<feature type="compositionally biased region" description="Basic and acidic residues" evidence="1">
    <location>
        <begin position="80"/>
        <end position="100"/>
    </location>
</feature>
<dbReference type="KEGG" id="xfn:XfasM23_1809"/>
<organism evidence="2 3">
    <name type="scientific">Xylella fastidiosa (strain M23)</name>
    <dbReference type="NCBI Taxonomy" id="405441"/>
    <lineage>
        <taxon>Bacteria</taxon>
        <taxon>Pseudomonadati</taxon>
        <taxon>Pseudomonadota</taxon>
        <taxon>Gammaproteobacteria</taxon>
        <taxon>Lysobacterales</taxon>
        <taxon>Lysobacteraceae</taxon>
        <taxon>Xylella</taxon>
    </lineage>
</organism>
<protein>
    <submittedName>
        <fullName evidence="2">Uncharacterized protein</fullName>
    </submittedName>
</protein>
<sequence length="215" mass="23802">MCVNKLETMSYKNEIRRSNAAALMGASSCVDVALGFSDFPNIHRIGLTANPRLKSNSSNKSFRAFTCDRGGRLQKSGKAGLDDRPPQMDKRVRKEAPHSEVKKVPFSRRIGHLLPVGCGGSAEDVCTRFRFRLVYGGCATQVFPIHVGAEFFTGHSSHCRPLNRRTTFWWDGLFSRNPVGYGRRSLQKASVPIGMRARVLGLSTWLGSLHHLAIG</sequence>
<accession>B2I8D6</accession>
<dbReference type="HOGENOM" id="CLU_1282806_0_0_6"/>
<dbReference type="AlphaFoldDB" id="B2I8D6"/>
<dbReference type="EMBL" id="CP001011">
    <property type="protein sequence ID" value="ACB93212.1"/>
    <property type="molecule type" value="Genomic_DNA"/>
</dbReference>
<evidence type="ECO:0000313" key="2">
    <source>
        <dbReference type="EMBL" id="ACB93212.1"/>
    </source>
</evidence>
<reference evidence="2 3" key="1">
    <citation type="journal article" date="2010" name="J. Bacteriol.">
        <title>Whole genome sequences of two Xylella fastidiosa strains (M12 and M23) causing almond leaf scorch disease in California.</title>
        <authorList>
            <person name="Chen J."/>
            <person name="Xie G."/>
            <person name="Han S."/>
            <person name="Chertkov O."/>
            <person name="Sims D."/>
            <person name="Civerolo E.L."/>
        </authorList>
    </citation>
    <scope>NUCLEOTIDE SEQUENCE [LARGE SCALE GENOMIC DNA]</scope>
    <source>
        <strain evidence="2 3">M23</strain>
    </source>
</reference>
<evidence type="ECO:0000256" key="1">
    <source>
        <dbReference type="SAM" id="MobiDB-lite"/>
    </source>
</evidence>
<evidence type="ECO:0000313" key="3">
    <source>
        <dbReference type="Proteomes" id="UP000001698"/>
    </source>
</evidence>
<dbReference type="PROSITE" id="PS51257">
    <property type="entry name" value="PROKAR_LIPOPROTEIN"/>
    <property type="match status" value="1"/>
</dbReference>
<name>B2I8D6_XYLF2</name>
<dbReference type="Proteomes" id="UP000001698">
    <property type="component" value="Chromosome"/>
</dbReference>
<gene>
    <name evidence="2" type="ordered locus">XfasM23_1809</name>
</gene>
<proteinExistence type="predicted"/>
<feature type="region of interest" description="Disordered" evidence="1">
    <location>
        <begin position="70"/>
        <end position="100"/>
    </location>
</feature>